<evidence type="ECO:0000313" key="3">
    <source>
        <dbReference type="Proteomes" id="UP000093482"/>
    </source>
</evidence>
<evidence type="ECO:0000256" key="1">
    <source>
        <dbReference type="SAM" id="MobiDB-lite"/>
    </source>
</evidence>
<evidence type="ECO:0000313" key="2">
    <source>
        <dbReference type="EMBL" id="OCS92644.1"/>
    </source>
</evidence>
<sequence>MTIVKRKKTSAYAQIDNHALQEGLQDLSAIGLLSYIMSLPSNWELHKTYLHKKFTRRTVDAAWKKLVEKKYVIGIVGWYEKKKTYMYQVSDVPFTEEEFKLFEEQTIHNLQLNGSEFHKPMAIDGSPFQTNFQLHVAPKEESEVPQTAKSTEKPSPSCTVQNEQYTLNSTNRASTKEITTNEVQTKKEKDLLSNILTIDNYQAPANNKVHSVPKKQKNENPIISAEEVKEQIEQKIKAKQIITDPNEALKLFTNAANEYYNEFAIGRWNKKQWLNLISQFVSETLTNERYLNVPYGKIKGYVYSSIRNMVDHHDYKHGRAFANYNMTMSGASLYPELASYNWLEAE</sequence>
<feature type="compositionally biased region" description="Polar residues" evidence="1">
    <location>
        <begin position="144"/>
        <end position="161"/>
    </location>
</feature>
<reference evidence="2 3" key="1">
    <citation type="submission" date="2016-07" db="EMBL/GenBank/DDBJ databases">
        <title>Caryophanon latum genome sequencing.</title>
        <authorList>
            <person name="Verma A."/>
            <person name="Pal Y."/>
            <person name="Krishnamurthi S."/>
        </authorList>
    </citation>
    <scope>NUCLEOTIDE SEQUENCE [LARGE SCALE GENOMIC DNA]</scope>
    <source>
        <strain evidence="2 3">DSM 14151</strain>
    </source>
</reference>
<comment type="caution">
    <text evidence="2">The sequence shown here is derived from an EMBL/GenBank/DDBJ whole genome shotgun (WGS) entry which is preliminary data.</text>
</comment>
<name>A0A1C0YZM7_9BACL</name>
<feature type="region of interest" description="Disordered" evidence="1">
    <location>
        <begin position="140"/>
        <end position="161"/>
    </location>
</feature>
<accession>A0A1C0YZM7</accession>
<dbReference type="AlphaFoldDB" id="A0A1C0YZM7"/>
<gene>
    <name evidence="2" type="ORF">A6K76_06075</name>
</gene>
<dbReference type="RefSeq" id="WP_066462218.1">
    <property type="nucleotide sequence ID" value="NZ_MATO01000014.1"/>
</dbReference>
<dbReference type="Proteomes" id="UP000093482">
    <property type="component" value="Unassembled WGS sequence"/>
</dbReference>
<dbReference type="EMBL" id="MATO01000014">
    <property type="protein sequence ID" value="OCS92644.1"/>
    <property type="molecule type" value="Genomic_DNA"/>
</dbReference>
<dbReference type="OrthoDB" id="2822762at2"/>
<proteinExistence type="predicted"/>
<keyword evidence="3" id="KW-1185">Reference proteome</keyword>
<organism evidence="2 3">
    <name type="scientific">Caryophanon latum</name>
    <dbReference type="NCBI Taxonomy" id="33977"/>
    <lineage>
        <taxon>Bacteria</taxon>
        <taxon>Bacillati</taxon>
        <taxon>Bacillota</taxon>
        <taxon>Bacilli</taxon>
        <taxon>Bacillales</taxon>
        <taxon>Caryophanaceae</taxon>
        <taxon>Caryophanon</taxon>
    </lineage>
</organism>
<protein>
    <submittedName>
        <fullName evidence="2">Uncharacterized protein</fullName>
    </submittedName>
</protein>